<dbReference type="CDD" id="cd07995">
    <property type="entry name" value="TPK"/>
    <property type="match status" value="1"/>
</dbReference>
<dbReference type="GO" id="GO:0009229">
    <property type="term" value="P:thiamine diphosphate biosynthetic process"/>
    <property type="evidence" value="ECO:0007669"/>
    <property type="project" value="InterPro"/>
</dbReference>
<dbReference type="Proteomes" id="UP000694416">
    <property type="component" value="Unplaced"/>
</dbReference>
<dbReference type="Pfam" id="PF04263">
    <property type="entry name" value="TPK_catalytic"/>
    <property type="match status" value="1"/>
</dbReference>
<organism evidence="6 7">
    <name type="scientific">Piliocolobus tephrosceles</name>
    <name type="common">Ugandan red Colobus</name>
    <dbReference type="NCBI Taxonomy" id="591936"/>
    <lineage>
        <taxon>Eukaryota</taxon>
        <taxon>Metazoa</taxon>
        <taxon>Chordata</taxon>
        <taxon>Craniata</taxon>
        <taxon>Vertebrata</taxon>
        <taxon>Euteleostomi</taxon>
        <taxon>Mammalia</taxon>
        <taxon>Eutheria</taxon>
        <taxon>Euarchontoglires</taxon>
        <taxon>Primates</taxon>
        <taxon>Haplorrhini</taxon>
        <taxon>Catarrhini</taxon>
        <taxon>Cercopithecidae</taxon>
        <taxon>Colobinae</taxon>
        <taxon>Piliocolobus</taxon>
    </lineage>
</organism>
<dbReference type="AlphaFoldDB" id="A0A8C9LHR9"/>
<dbReference type="PANTHER" id="PTHR13622:SF8">
    <property type="entry name" value="THIAMIN PYROPHOSPHOKINASE 1"/>
    <property type="match status" value="1"/>
</dbReference>
<dbReference type="Gene3D" id="3.40.50.10240">
    <property type="entry name" value="Thiamin pyrophosphokinase, catalytic domain"/>
    <property type="match status" value="1"/>
</dbReference>
<dbReference type="InterPro" id="IPR007371">
    <property type="entry name" value="TPK_catalytic"/>
</dbReference>
<evidence type="ECO:0000313" key="6">
    <source>
        <dbReference type="Ensembl" id="ENSPTEP00000001854.1"/>
    </source>
</evidence>
<dbReference type="InterPro" id="IPR006282">
    <property type="entry name" value="Thi_PPkinase"/>
</dbReference>
<reference evidence="6" key="1">
    <citation type="submission" date="2025-08" db="UniProtKB">
        <authorList>
            <consortium name="Ensembl"/>
        </authorList>
    </citation>
    <scope>IDENTIFICATION</scope>
</reference>
<dbReference type="GO" id="GO:0030975">
    <property type="term" value="F:thiamine binding"/>
    <property type="evidence" value="ECO:0007669"/>
    <property type="project" value="InterPro"/>
</dbReference>
<dbReference type="SMART" id="SM00983">
    <property type="entry name" value="TPK_B1_binding"/>
    <property type="match status" value="1"/>
</dbReference>
<keyword evidence="4" id="KW-0067">ATP-binding</keyword>
<evidence type="ECO:0000256" key="1">
    <source>
        <dbReference type="ARBA" id="ARBA00022679"/>
    </source>
</evidence>
<dbReference type="InterPro" id="IPR036759">
    <property type="entry name" value="TPK_catalytic_sf"/>
</dbReference>
<evidence type="ECO:0000313" key="7">
    <source>
        <dbReference type="Proteomes" id="UP000694416"/>
    </source>
</evidence>
<dbReference type="Pfam" id="PF04265">
    <property type="entry name" value="TPK_B1_binding"/>
    <property type="match status" value="1"/>
</dbReference>
<proteinExistence type="predicted"/>
<keyword evidence="1" id="KW-0808">Transferase</keyword>
<feature type="domain" description="Thiamin pyrophosphokinase thiamin-binding" evidence="5">
    <location>
        <begin position="333"/>
        <end position="395"/>
    </location>
</feature>
<protein>
    <recommendedName>
        <fullName evidence="5">Thiamin pyrophosphokinase thiamin-binding domain-containing protein</fullName>
    </recommendedName>
</protein>
<dbReference type="NCBIfam" id="TIGR01378">
    <property type="entry name" value="thi_PPkinase"/>
    <property type="match status" value="1"/>
</dbReference>
<evidence type="ECO:0000256" key="2">
    <source>
        <dbReference type="ARBA" id="ARBA00022741"/>
    </source>
</evidence>
<dbReference type="GO" id="GO:0005524">
    <property type="term" value="F:ATP binding"/>
    <property type="evidence" value="ECO:0007669"/>
    <property type="project" value="UniProtKB-KW"/>
</dbReference>
<name>A0A8C9LHR9_9PRIM</name>
<evidence type="ECO:0000259" key="5">
    <source>
        <dbReference type="SMART" id="SM00983"/>
    </source>
</evidence>
<dbReference type="InterPro" id="IPR007373">
    <property type="entry name" value="Thiamin_PyroPKinase_B1-bd"/>
</dbReference>
<dbReference type="PANTHER" id="PTHR13622">
    <property type="entry name" value="THIAMIN PYROPHOSPHOKINASE"/>
    <property type="match status" value="1"/>
</dbReference>
<dbReference type="GO" id="GO:0004788">
    <property type="term" value="F:thiamine diphosphokinase activity"/>
    <property type="evidence" value="ECO:0007669"/>
    <property type="project" value="InterPro"/>
</dbReference>
<dbReference type="GO" id="GO:0016301">
    <property type="term" value="F:kinase activity"/>
    <property type="evidence" value="ECO:0007669"/>
    <property type="project" value="UniProtKB-KW"/>
</dbReference>
<dbReference type="SUPFAM" id="SSF63862">
    <property type="entry name" value="Thiamin pyrophosphokinase, substrate-binding domain"/>
    <property type="match status" value="1"/>
</dbReference>
<keyword evidence="2" id="KW-0547">Nucleotide-binding</keyword>
<dbReference type="InterPro" id="IPR036371">
    <property type="entry name" value="TPK_B1-bd_sf"/>
</dbReference>
<dbReference type="GO" id="GO:0006772">
    <property type="term" value="P:thiamine metabolic process"/>
    <property type="evidence" value="ECO:0007669"/>
    <property type="project" value="InterPro"/>
</dbReference>
<evidence type="ECO:0000256" key="4">
    <source>
        <dbReference type="ARBA" id="ARBA00022840"/>
    </source>
</evidence>
<keyword evidence="3" id="KW-0418">Kinase</keyword>
<dbReference type="SUPFAM" id="SSF63999">
    <property type="entry name" value="Thiamin pyrophosphokinase, catalytic domain"/>
    <property type="match status" value="1"/>
</dbReference>
<evidence type="ECO:0000256" key="3">
    <source>
        <dbReference type="ARBA" id="ARBA00022777"/>
    </source>
</evidence>
<dbReference type="Ensembl" id="ENSPTET00000002782.1">
    <property type="protein sequence ID" value="ENSPTEP00000001854.1"/>
    <property type="gene ID" value="ENSPTEG00000002093.1"/>
</dbReference>
<accession>A0A8C9LHR9</accession>
<reference evidence="6" key="2">
    <citation type="submission" date="2025-09" db="UniProtKB">
        <authorList>
            <consortium name="Ensembl"/>
        </authorList>
    </citation>
    <scope>IDENTIFICATION</scope>
</reference>
<sequence length="395" mass="45603">MNKQFTTFFKFVIMKKQQEFTKIRRLSVSHSTCSNINKKTSDNKSVDNSIIEKSNCKDKYDNGKYDNGKYDNGKYDTDKYENTKRNEYYVHDLGFMKDVLSNRNVKFSEEYPAGNNINDNNVKNVHKKDNIHKERIITIILNNTLCAKSARIIANSDILVCADGGANHLYNLCHRNDNIVDDDIVNENTINCDTKTNKLIQNQMNATQAHSHKATCSNIFTNKQNTSFKRPFNIVPNLICGDLDSIHEHVLAYYINKSVVFEKFSDQDDTDMDKCIKIIKKYTNINDRILILGGTGNRFDHTCANICSLYKNESLNNLYLLGENNFIFLLKKGKHIININFEIFDKICGLIPFNQKCKLKTKGLKYDLNYEYLSFDTLISSSNEAMQNSIYVFNN</sequence>
<keyword evidence="7" id="KW-1185">Reference proteome</keyword>